<gene>
    <name evidence="2" type="ORF">CC85DRAFT_181831</name>
</gene>
<evidence type="ECO:0000313" key="3">
    <source>
        <dbReference type="Proteomes" id="UP000053611"/>
    </source>
</evidence>
<proteinExistence type="predicted"/>
<dbReference type="AlphaFoldDB" id="A0A0J0XF41"/>
<evidence type="ECO:0000313" key="2">
    <source>
        <dbReference type="EMBL" id="KLT39697.1"/>
    </source>
</evidence>
<feature type="compositionally biased region" description="Basic residues" evidence="1">
    <location>
        <begin position="138"/>
        <end position="147"/>
    </location>
</feature>
<dbReference type="RefSeq" id="XP_018276188.1">
    <property type="nucleotide sequence ID" value="XM_018419773.1"/>
</dbReference>
<name>A0A0J0XF41_9TREE</name>
<dbReference type="EMBL" id="KQ087251">
    <property type="protein sequence ID" value="KLT39697.1"/>
    <property type="molecule type" value="Genomic_DNA"/>
</dbReference>
<organism evidence="2 3">
    <name type="scientific">Cutaneotrichosporon oleaginosum</name>
    <dbReference type="NCBI Taxonomy" id="879819"/>
    <lineage>
        <taxon>Eukaryota</taxon>
        <taxon>Fungi</taxon>
        <taxon>Dikarya</taxon>
        <taxon>Basidiomycota</taxon>
        <taxon>Agaricomycotina</taxon>
        <taxon>Tremellomycetes</taxon>
        <taxon>Trichosporonales</taxon>
        <taxon>Trichosporonaceae</taxon>
        <taxon>Cutaneotrichosporon</taxon>
    </lineage>
</organism>
<reference evidence="2 3" key="1">
    <citation type="submission" date="2015-03" db="EMBL/GenBank/DDBJ databases">
        <title>Genomics and transcriptomics of the oil-accumulating basidiomycete yeast T. oleaginosus allow insights into substrate utilization and the diverse evolutionary trajectories of mating systems in fungi.</title>
        <authorList>
            <consortium name="DOE Joint Genome Institute"/>
            <person name="Kourist R."/>
            <person name="Kracht O."/>
            <person name="Bracharz F."/>
            <person name="Lipzen A."/>
            <person name="Nolan M."/>
            <person name="Ohm R."/>
            <person name="Grigoriev I."/>
            <person name="Sun S."/>
            <person name="Heitman J."/>
            <person name="Bruck T."/>
            <person name="Nowrousian M."/>
        </authorList>
    </citation>
    <scope>NUCLEOTIDE SEQUENCE [LARGE SCALE GENOMIC DNA]</scope>
    <source>
        <strain evidence="2 3">IBC0246</strain>
    </source>
</reference>
<accession>A0A0J0XF41</accession>
<protein>
    <submittedName>
        <fullName evidence="2">Uncharacterized protein</fullName>
    </submittedName>
</protein>
<dbReference type="Proteomes" id="UP000053611">
    <property type="component" value="Unassembled WGS sequence"/>
</dbReference>
<feature type="region of interest" description="Disordered" evidence="1">
    <location>
        <begin position="84"/>
        <end position="152"/>
    </location>
</feature>
<evidence type="ECO:0000256" key="1">
    <source>
        <dbReference type="SAM" id="MobiDB-lite"/>
    </source>
</evidence>
<sequence length="249" mass="26849">MHATPTFHIYRLANKNAQQSPLSMRAMRLLTPLSALPFNPFPLASHPLPPPIPNSSLSFSCMRQSQATPPPATATQQPLLSLNNAGADTESTHPPRPRLRLDTRPEVLSPSLERRSHPSTPSRATHSPLSRSSISPRSRTRARRPRRRDAMEPRTVHFVGFLQRMHATLDAAAVGTVSSAGGGAEATVTATAMATGEAIMAALEVYFPSLAREPAAWAAVRKGSLEARVTALHTLVLARVPPEGDPARH</sequence>
<feature type="compositionally biased region" description="Low complexity" evidence="1">
    <location>
        <begin position="127"/>
        <end position="137"/>
    </location>
</feature>
<keyword evidence="3" id="KW-1185">Reference proteome</keyword>
<dbReference type="GeneID" id="28980376"/>